<accession>A0ABP9I8Y7</accession>
<comment type="caution">
    <text evidence="6">The sequence shown here is derived from an EMBL/GenBank/DDBJ whole genome shotgun (WGS) entry which is preliminary data.</text>
</comment>
<reference evidence="7" key="1">
    <citation type="journal article" date="2019" name="Int. J. Syst. Evol. Microbiol.">
        <title>The Global Catalogue of Microorganisms (GCM) 10K type strain sequencing project: providing services to taxonomists for standard genome sequencing and annotation.</title>
        <authorList>
            <consortium name="The Broad Institute Genomics Platform"/>
            <consortium name="The Broad Institute Genome Sequencing Center for Infectious Disease"/>
            <person name="Wu L."/>
            <person name="Ma J."/>
        </authorList>
    </citation>
    <scope>NUCLEOTIDE SEQUENCE [LARGE SCALE GENOMIC DNA]</scope>
    <source>
        <strain evidence="7">JCM 17986</strain>
    </source>
</reference>
<evidence type="ECO:0000256" key="2">
    <source>
        <dbReference type="SAM" id="Coils"/>
    </source>
</evidence>
<keyword evidence="4" id="KW-1133">Transmembrane helix</keyword>
<dbReference type="Gene3D" id="2.70.70.10">
    <property type="entry name" value="Glucose Permease (Domain IIA)"/>
    <property type="match status" value="1"/>
</dbReference>
<proteinExistence type="predicted"/>
<dbReference type="Pfam" id="PF01551">
    <property type="entry name" value="Peptidase_M23"/>
    <property type="match status" value="1"/>
</dbReference>
<evidence type="ECO:0000256" key="1">
    <source>
        <dbReference type="ARBA" id="ARBA00022729"/>
    </source>
</evidence>
<sequence length="473" mass="50343">MGAAARRCVRRAASTFSGPIGGAPHGHSSGKSNEKLLNASDCGNPARDSWYLWDMRPTHRRRIGLLALIAATGAAIGWGTARADDDAGTAKADVDRQVAAVRTDLDGSVQRLEAAETAYADANARMPEAQSALDQARVRLDAARARDTELRARLDRAVADEATARQQLADVGSAMDAMHDALGQVASHAYQNGALAQLSVIMHAETPGELLDRLEGYRALLRADESTLARLREIQSETDGRQKALARARDDVRAQQEAAAGQLSEVHTLEAQAEKASASVAALVEQRRAALATAQQEKAADQQRYEALQAEQRRLTELVNRLNAPSGDGASAGDGGGVSRGRTGALSYPIDAAVTSVYGMRFHPVLGYVKLHTGTDFGASEGTPAHTAREGTVIAAGYNPAYGNRVVVSHGRVNGIALTTTYNHLSRIDVHEGRRLRRGDTVGLVGTTGWSTGAHLHFEVLVDGEFADPQTWL</sequence>
<organism evidence="6 7">
    <name type="scientific">Yinghuangia aomiensis</name>
    <dbReference type="NCBI Taxonomy" id="676205"/>
    <lineage>
        <taxon>Bacteria</taxon>
        <taxon>Bacillati</taxon>
        <taxon>Actinomycetota</taxon>
        <taxon>Actinomycetes</taxon>
        <taxon>Kitasatosporales</taxon>
        <taxon>Streptomycetaceae</taxon>
        <taxon>Yinghuangia</taxon>
    </lineage>
</organism>
<keyword evidence="2" id="KW-0175">Coiled coil</keyword>
<dbReference type="EMBL" id="BAABHS010000040">
    <property type="protein sequence ID" value="GAA4990579.1"/>
    <property type="molecule type" value="Genomic_DNA"/>
</dbReference>
<keyword evidence="4" id="KW-0472">Membrane</keyword>
<evidence type="ECO:0000256" key="3">
    <source>
        <dbReference type="SAM" id="MobiDB-lite"/>
    </source>
</evidence>
<evidence type="ECO:0000259" key="5">
    <source>
        <dbReference type="Pfam" id="PF01551"/>
    </source>
</evidence>
<gene>
    <name evidence="6" type="ORF">GCM10023205_72630</name>
</gene>
<dbReference type="Proteomes" id="UP001500466">
    <property type="component" value="Unassembled WGS sequence"/>
</dbReference>
<dbReference type="Gene3D" id="6.10.250.3150">
    <property type="match status" value="1"/>
</dbReference>
<dbReference type="InterPro" id="IPR011055">
    <property type="entry name" value="Dup_hybrid_motif"/>
</dbReference>
<name>A0ABP9I8Y7_9ACTN</name>
<dbReference type="PANTHER" id="PTHR21666">
    <property type="entry name" value="PEPTIDASE-RELATED"/>
    <property type="match status" value="1"/>
</dbReference>
<dbReference type="InterPro" id="IPR050570">
    <property type="entry name" value="Cell_wall_metabolism_enzyme"/>
</dbReference>
<feature type="coiled-coil region" evidence="2">
    <location>
        <begin position="266"/>
        <end position="318"/>
    </location>
</feature>
<feature type="domain" description="M23ase beta-sheet core" evidence="5">
    <location>
        <begin position="371"/>
        <end position="469"/>
    </location>
</feature>
<feature type="coiled-coil region" evidence="2">
    <location>
        <begin position="112"/>
        <end position="153"/>
    </location>
</feature>
<evidence type="ECO:0000256" key="4">
    <source>
        <dbReference type="SAM" id="Phobius"/>
    </source>
</evidence>
<keyword evidence="4" id="KW-0812">Transmembrane</keyword>
<keyword evidence="7" id="KW-1185">Reference proteome</keyword>
<keyword evidence="1" id="KW-0732">Signal</keyword>
<evidence type="ECO:0000313" key="7">
    <source>
        <dbReference type="Proteomes" id="UP001500466"/>
    </source>
</evidence>
<feature type="region of interest" description="Disordered" evidence="3">
    <location>
        <begin position="16"/>
        <end position="39"/>
    </location>
</feature>
<protein>
    <submittedName>
        <fullName evidence="6">M23 family metallopeptidase</fullName>
    </submittedName>
</protein>
<dbReference type="InterPro" id="IPR016047">
    <property type="entry name" value="M23ase_b-sheet_dom"/>
</dbReference>
<dbReference type="PANTHER" id="PTHR21666:SF289">
    <property type="entry name" value="L-ALA--D-GLU ENDOPEPTIDASE"/>
    <property type="match status" value="1"/>
</dbReference>
<dbReference type="CDD" id="cd12797">
    <property type="entry name" value="M23_peptidase"/>
    <property type="match status" value="1"/>
</dbReference>
<dbReference type="SUPFAM" id="SSF51261">
    <property type="entry name" value="Duplicated hybrid motif"/>
    <property type="match status" value="1"/>
</dbReference>
<feature type="transmembrane region" description="Helical" evidence="4">
    <location>
        <begin position="63"/>
        <end position="81"/>
    </location>
</feature>
<evidence type="ECO:0000313" key="6">
    <source>
        <dbReference type="EMBL" id="GAA4990579.1"/>
    </source>
</evidence>